<sequence length="478" mass="49562">MPYVDAAPNIERAGVISGFTLGIGSLLTPTISRGALFAQGTIYRPATAPTLPSAPSMQQSWLFYNSTNGFYWASAPTPADPDDAFLGWVVAGRRWVVVQWFFMIVAVSGQRIAVPAPDDQVTVVIGLGALLPQGPGKRVHGDTGVADQPMFGTYISWRGNIQINQPAFSQNYNSIETITFKALYRDETAGPVGTLTADVDDAAQAWPVDDGSAFAVDGLYLCDFEFVKPAAIDGNTLTVERAQFNTTAAAHPGPKSITGASNAAPIVITANGHGRGANHVAEISGALGNAAANGGWEVANPTANTLELVGSKGNGAYTSGGSLAGSRLYAVQEKLVTFAFEPEFFETPAALEWIGQIELPDAHVIVVEAWAVNAFGKSEAMQAAIGTTTSRTLSGGGQISLEVEGTLAIQSDAVAEVEVEQARAVGGVYGYVKQAPTGGDIRAVVTVNGSAYCELVIPAGATGALAERSGRALGALPA</sequence>
<feature type="non-terminal residue" evidence="1">
    <location>
        <position position="478"/>
    </location>
</feature>
<dbReference type="AlphaFoldDB" id="A0A0F9GJD6"/>
<reference evidence="1" key="1">
    <citation type="journal article" date="2015" name="Nature">
        <title>Complex archaea that bridge the gap between prokaryotes and eukaryotes.</title>
        <authorList>
            <person name="Spang A."/>
            <person name="Saw J.H."/>
            <person name="Jorgensen S.L."/>
            <person name="Zaremba-Niedzwiedzka K."/>
            <person name="Martijn J."/>
            <person name="Lind A.E."/>
            <person name="van Eijk R."/>
            <person name="Schleper C."/>
            <person name="Guy L."/>
            <person name="Ettema T.J."/>
        </authorList>
    </citation>
    <scope>NUCLEOTIDE SEQUENCE</scope>
</reference>
<protein>
    <submittedName>
        <fullName evidence="1">Uncharacterized protein</fullName>
    </submittedName>
</protein>
<organism evidence="1">
    <name type="scientific">marine sediment metagenome</name>
    <dbReference type="NCBI Taxonomy" id="412755"/>
    <lineage>
        <taxon>unclassified sequences</taxon>
        <taxon>metagenomes</taxon>
        <taxon>ecological metagenomes</taxon>
    </lineage>
</organism>
<accession>A0A0F9GJD6</accession>
<name>A0A0F9GJD6_9ZZZZ</name>
<evidence type="ECO:0000313" key="1">
    <source>
        <dbReference type="EMBL" id="KKL63302.1"/>
    </source>
</evidence>
<comment type="caution">
    <text evidence="1">The sequence shown here is derived from an EMBL/GenBank/DDBJ whole genome shotgun (WGS) entry which is preliminary data.</text>
</comment>
<proteinExistence type="predicted"/>
<dbReference type="EMBL" id="LAZR01028217">
    <property type="protein sequence ID" value="KKL63302.1"/>
    <property type="molecule type" value="Genomic_DNA"/>
</dbReference>
<gene>
    <name evidence="1" type="ORF">LCGC14_2176470</name>
</gene>